<evidence type="ECO:0000313" key="6">
    <source>
        <dbReference type="EMBL" id="CAG8826633.1"/>
    </source>
</evidence>
<evidence type="ECO:0000256" key="1">
    <source>
        <dbReference type="ARBA" id="ARBA00001974"/>
    </source>
</evidence>
<evidence type="ECO:0000313" key="7">
    <source>
        <dbReference type="Proteomes" id="UP000789901"/>
    </source>
</evidence>
<sequence>MGIQYYVRLIDATKNLGIPYNDDFNSKRQNGVRRFQRKKCSLADEYLRDALKKVEFHSGLEPNDFEKVVAIDVKSYAHILEIIWDEENKKENIATNVKYFCNSTICEAFIAQKEKVIICSGTINSSQIKI</sequence>
<organism evidence="6 7">
    <name type="scientific">Gigaspora margarita</name>
    <dbReference type="NCBI Taxonomy" id="4874"/>
    <lineage>
        <taxon>Eukaryota</taxon>
        <taxon>Fungi</taxon>
        <taxon>Fungi incertae sedis</taxon>
        <taxon>Mucoromycota</taxon>
        <taxon>Glomeromycotina</taxon>
        <taxon>Glomeromycetes</taxon>
        <taxon>Diversisporales</taxon>
        <taxon>Gigasporaceae</taxon>
        <taxon>Gigaspora</taxon>
    </lineage>
</organism>
<name>A0ABN7WCQ1_GIGMA</name>
<reference evidence="6 7" key="1">
    <citation type="submission" date="2021-06" db="EMBL/GenBank/DDBJ databases">
        <authorList>
            <person name="Kallberg Y."/>
            <person name="Tangrot J."/>
            <person name="Rosling A."/>
        </authorList>
    </citation>
    <scope>NUCLEOTIDE SEQUENCE [LARGE SCALE GENOMIC DNA]</scope>
    <source>
        <strain evidence="6 7">120-4 pot B 10/14</strain>
    </source>
</reference>
<keyword evidence="2" id="KW-0285">Flavoprotein</keyword>
<evidence type="ECO:0000259" key="5">
    <source>
        <dbReference type="Pfam" id="PF00732"/>
    </source>
</evidence>
<dbReference type="Gene3D" id="3.50.50.60">
    <property type="entry name" value="FAD/NAD(P)-binding domain"/>
    <property type="match status" value="1"/>
</dbReference>
<evidence type="ECO:0000256" key="4">
    <source>
        <dbReference type="ARBA" id="ARBA00023002"/>
    </source>
</evidence>
<dbReference type="EMBL" id="CAJVQB010038774">
    <property type="protein sequence ID" value="CAG8826633.1"/>
    <property type="molecule type" value="Genomic_DNA"/>
</dbReference>
<keyword evidence="3" id="KW-0274">FAD</keyword>
<comment type="caution">
    <text evidence="6">The sequence shown here is derived from an EMBL/GenBank/DDBJ whole genome shotgun (WGS) entry which is preliminary data.</text>
</comment>
<proteinExistence type="predicted"/>
<evidence type="ECO:0000256" key="3">
    <source>
        <dbReference type="ARBA" id="ARBA00022827"/>
    </source>
</evidence>
<dbReference type="Gene3D" id="3.30.560.10">
    <property type="entry name" value="Glucose Oxidase, domain 3"/>
    <property type="match status" value="1"/>
</dbReference>
<protein>
    <submittedName>
        <fullName evidence="6">26588_t:CDS:1</fullName>
    </submittedName>
</protein>
<feature type="domain" description="Glucose-methanol-choline oxidoreductase N-terminal" evidence="5">
    <location>
        <begin position="9"/>
        <end position="128"/>
    </location>
</feature>
<dbReference type="InterPro" id="IPR000172">
    <property type="entry name" value="GMC_OxRdtase_N"/>
</dbReference>
<dbReference type="InterPro" id="IPR027424">
    <property type="entry name" value="Glucose_Oxidase_domain_2"/>
</dbReference>
<accession>A0ABN7WCQ1</accession>
<keyword evidence="7" id="KW-1185">Reference proteome</keyword>
<dbReference type="InterPro" id="IPR036188">
    <property type="entry name" value="FAD/NAD-bd_sf"/>
</dbReference>
<dbReference type="Proteomes" id="UP000789901">
    <property type="component" value="Unassembled WGS sequence"/>
</dbReference>
<dbReference type="Pfam" id="PF00732">
    <property type="entry name" value="GMC_oxred_N"/>
    <property type="match status" value="1"/>
</dbReference>
<dbReference type="Gene3D" id="4.10.450.10">
    <property type="entry name" value="Glucose Oxidase, domain 2"/>
    <property type="match status" value="1"/>
</dbReference>
<evidence type="ECO:0000256" key="2">
    <source>
        <dbReference type="ARBA" id="ARBA00022630"/>
    </source>
</evidence>
<keyword evidence="4" id="KW-0560">Oxidoreductase</keyword>
<comment type="cofactor">
    <cofactor evidence="1">
        <name>FAD</name>
        <dbReference type="ChEBI" id="CHEBI:57692"/>
    </cofactor>
</comment>
<gene>
    <name evidence="6" type="ORF">GMARGA_LOCUS29181</name>
</gene>